<protein>
    <submittedName>
        <fullName evidence="2">Uncharacterized protein</fullName>
    </submittedName>
</protein>
<accession>A0A1I3L8W5</accession>
<feature type="transmembrane region" description="Helical" evidence="1">
    <location>
        <begin position="306"/>
        <end position="323"/>
    </location>
</feature>
<sequence>MSGVRQLIDRRLRWLTHQRPEQDLISFPVFQFAVMFILKTAFLKDLPLNVAGEFSILMLLNGFAVMVMAGQMLSSVRDDTDTRSFLQMAGIGPWGQLTTKLVPFQIQLLRMLVTEIPICFLLQSFGLSMRGMLTALTLLLPMGFLALCYGALFGTAITRSERRSALPGMLLRGALLGVVVVGTIALVGISFSFPSHPLLALIYRPLSALISRNPAQASANLLQASNAGIGLGAFAIFCAVLGLLLLGMSAAAQRLLDGDFLDWRVFNWRQRWQVTRRPSQRVWDQALEWKEFQIGGGGWKHAWRKGVLFLLLALVVMALGWLGKETKDLQGAFAFLLVTISLLETAVLAAQIVGVEIQEKTLGCLLLLPKTPRQILWEKICGAGLTLLPALGLFCVIAVWLWLHRAEFFDLNRWSTFEITLVMAAICVQSLLYLHIVVAASLDSRPHDAIMLSLVLQAAGTVILVGVPVMLWAVWGSPDDRVVWFLVQIFLILEGGLAAYFMNRGIPSVVREKVQSLEANPEAAVK</sequence>
<feature type="transmembrane region" description="Helical" evidence="1">
    <location>
        <begin position="454"/>
        <end position="475"/>
    </location>
</feature>
<gene>
    <name evidence="2" type="ORF">SAMN05421753_112177</name>
</gene>
<evidence type="ECO:0000313" key="2">
    <source>
        <dbReference type="EMBL" id="SFI81109.1"/>
    </source>
</evidence>
<feature type="transmembrane region" description="Helical" evidence="1">
    <location>
        <begin position="227"/>
        <end position="246"/>
    </location>
</feature>
<organism evidence="2 3">
    <name type="scientific">Planctomicrobium piriforme</name>
    <dbReference type="NCBI Taxonomy" id="1576369"/>
    <lineage>
        <taxon>Bacteria</taxon>
        <taxon>Pseudomonadati</taxon>
        <taxon>Planctomycetota</taxon>
        <taxon>Planctomycetia</taxon>
        <taxon>Planctomycetales</taxon>
        <taxon>Planctomycetaceae</taxon>
        <taxon>Planctomicrobium</taxon>
    </lineage>
</organism>
<dbReference type="AlphaFoldDB" id="A0A1I3L8W5"/>
<keyword evidence="1" id="KW-1133">Transmembrane helix</keyword>
<feature type="transmembrane region" description="Helical" evidence="1">
    <location>
        <begin position="376"/>
        <end position="401"/>
    </location>
</feature>
<dbReference type="RefSeq" id="WP_092051976.1">
    <property type="nucleotide sequence ID" value="NZ_FOQD01000012.1"/>
</dbReference>
<name>A0A1I3L8W5_9PLAN</name>
<dbReference type="EMBL" id="FOQD01000012">
    <property type="protein sequence ID" value="SFI81109.1"/>
    <property type="molecule type" value="Genomic_DNA"/>
</dbReference>
<feature type="transmembrane region" description="Helical" evidence="1">
    <location>
        <begin position="54"/>
        <end position="73"/>
    </location>
</feature>
<keyword evidence="1" id="KW-0472">Membrane</keyword>
<evidence type="ECO:0000313" key="3">
    <source>
        <dbReference type="Proteomes" id="UP000199518"/>
    </source>
</evidence>
<keyword evidence="3" id="KW-1185">Reference proteome</keyword>
<feature type="transmembrane region" description="Helical" evidence="1">
    <location>
        <begin position="421"/>
        <end position="442"/>
    </location>
</feature>
<dbReference type="Proteomes" id="UP000199518">
    <property type="component" value="Unassembled WGS sequence"/>
</dbReference>
<keyword evidence="1" id="KW-0812">Transmembrane</keyword>
<proteinExistence type="predicted"/>
<dbReference type="STRING" id="1576369.SAMN05421753_112177"/>
<feature type="transmembrane region" description="Helical" evidence="1">
    <location>
        <begin position="481"/>
        <end position="501"/>
    </location>
</feature>
<feature type="transmembrane region" description="Helical" evidence="1">
    <location>
        <begin position="133"/>
        <end position="157"/>
    </location>
</feature>
<reference evidence="3" key="1">
    <citation type="submission" date="2016-10" db="EMBL/GenBank/DDBJ databases">
        <authorList>
            <person name="Varghese N."/>
            <person name="Submissions S."/>
        </authorList>
    </citation>
    <scope>NUCLEOTIDE SEQUENCE [LARGE SCALE GENOMIC DNA]</scope>
    <source>
        <strain evidence="3">DSM 26348</strain>
    </source>
</reference>
<feature type="transmembrane region" description="Helical" evidence="1">
    <location>
        <begin position="169"/>
        <end position="193"/>
    </location>
</feature>
<feature type="transmembrane region" description="Helical" evidence="1">
    <location>
        <begin position="21"/>
        <end position="42"/>
    </location>
</feature>
<feature type="transmembrane region" description="Helical" evidence="1">
    <location>
        <begin position="329"/>
        <end position="355"/>
    </location>
</feature>
<evidence type="ECO:0000256" key="1">
    <source>
        <dbReference type="SAM" id="Phobius"/>
    </source>
</evidence>